<dbReference type="InterPro" id="IPR016035">
    <property type="entry name" value="Acyl_Trfase/lysoPLipase"/>
</dbReference>
<comment type="subcellular location">
    <subcellularLocation>
        <location evidence="3">Cytoplasm</location>
        <location evidence="3">Cytosol</location>
    </subcellularLocation>
    <subcellularLocation>
        <location evidence="2">Membrane</location>
        <topology evidence="2">Peripheral membrane protein</topology>
    </subcellularLocation>
</comment>
<sequence length="743" mass="85323">MLFISELIANNGGIFLIVLQPEVPQLCWLSVKIIGMRNLRKADLWSQTDCYVKLWLPTASCQEAQTRTVHNCRNPVWNETFHFVTQSEVKNILELTVCDEDTFTPDDHLMTVRFDVAKIQPGEKVHLSFELNPEVRDFTFTMKGSYEETQDISIGPHSRPGSSETTRFHYIKHSQPRLLMTLPKEHFFCCVGFAYGCCSCKDLDLRLGFGLCVEEQDFICKRKKVVAAALKNLLHLDEDLQEDEVPVVAVVTAAGGVRSMTAMFGSLLALQELGVLDCVSYISGLSATTWTMSKLYEDANWSQKDLRGPVDDIRKHVTKSKLHCFSLDHMKYYENELCERKQEGHKVSFTDLWGLFIDCMLHHQESTHKLSDQQLAVNQGQNPLPIYLSLNVKDDFSTLDFKEWVEFTPYEVGLLKYGAFVRSEDFGSEFFMGRRMKKIPESRICFLEGTWSNIFSQSFMDAVYLSGHSEHFWHRWTQDTEHDIESHPALPKKLHEQTTCLSIPKGYLSKTLREMMTGRPVVSTYHNFLKGLQLHNRYLENESFSMWKDTVLDSSPNQLNEMSDYLKLIDTAFFINTSCPPILRPERKVDVIIHLNYSGGSQTLPLDLFSEYCLEHGIPFPCTELSQEDREHLKECYVFEDSLEAPILAYFPLVCDTFQKYKAPNVERGPAEMEQGRVDVSNCAAPYGTGLLTYTEENFNKLLNLCSYNILNNKHLILQALRTAVQRKKQLKSYSSPNSSKHT</sequence>
<keyword evidence="9 12" id="KW-0442">Lipid degradation</keyword>
<dbReference type="GO" id="GO:0016020">
    <property type="term" value="C:membrane"/>
    <property type="evidence" value="ECO:0007669"/>
    <property type="project" value="UniProtKB-SubCell"/>
</dbReference>
<dbReference type="CDD" id="cd07201">
    <property type="entry name" value="cPLA2_Grp-IVB-IVD-IVE-IVF"/>
    <property type="match status" value="1"/>
</dbReference>
<keyword evidence="6 13" id="KW-0479">Metal-binding</keyword>
<evidence type="ECO:0000256" key="9">
    <source>
        <dbReference type="ARBA" id="ARBA00022963"/>
    </source>
</evidence>
<dbReference type="GO" id="GO:0005829">
    <property type="term" value="C:cytosol"/>
    <property type="evidence" value="ECO:0007669"/>
    <property type="project" value="UniProtKB-SubCell"/>
</dbReference>
<evidence type="ECO:0000256" key="7">
    <source>
        <dbReference type="ARBA" id="ARBA00022801"/>
    </source>
</evidence>
<organism evidence="16 17">
    <name type="scientific">Junco hyemalis</name>
    <name type="common">Dark-eyed junco</name>
    <dbReference type="NCBI Taxonomy" id="40217"/>
    <lineage>
        <taxon>Eukaryota</taxon>
        <taxon>Metazoa</taxon>
        <taxon>Chordata</taxon>
        <taxon>Craniata</taxon>
        <taxon>Vertebrata</taxon>
        <taxon>Euteleostomi</taxon>
        <taxon>Archelosauria</taxon>
        <taxon>Archosauria</taxon>
        <taxon>Dinosauria</taxon>
        <taxon>Saurischia</taxon>
        <taxon>Theropoda</taxon>
        <taxon>Coelurosauria</taxon>
        <taxon>Aves</taxon>
        <taxon>Neognathae</taxon>
        <taxon>Neoaves</taxon>
        <taxon>Telluraves</taxon>
        <taxon>Australaves</taxon>
        <taxon>Passeriformes</taxon>
        <taxon>Passerellidae</taxon>
        <taxon>Junco</taxon>
    </lineage>
</organism>
<dbReference type="GO" id="GO:0005509">
    <property type="term" value="F:calcium ion binding"/>
    <property type="evidence" value="ECO:0007669"/>
    <property type="project" value="InterPro"/>
</dbReference>
<feature type="domain" description="PLA2c" evidence="15">
    <location>
        <begin position="197"/>
        <end position="743"/>
    </location>
</feature>
<evidence type="ECO:0000256" key="11">
    <source>
        <dbReference type="ARBA" id="ARBA00023136"/>
    </source>
</evidence>
<dbReference type="Gene3D" id="2.60.40.150">
    <property type="entry name" value="C2 domain"/>
    <property type="match status" value="1"/>
</dbReference>
<feature type="domain" description="C2" evidence="14">
    <location>
        <begin position="10"/>
        <end position="129"/>
    </location>
</feature>
<keyword evidence="8 13" id="KW-0106">Calcium</keyword>
<dbReference type="PANTHER" id="PTHR10728:SF67">
    <property type="entry name" value="PHOSPHOLIPASE A2"/>
    <property type="match status" value="1"/>
</dbReference>
<dbReference type="GO" id="GO:0047498">
    <property type="term" value="F:calcium-dependent phospholipase A2 activity"/>
    <property type="evidence" value="ECO:0007669"/>
    <property type="project" value="TreeGrafter"/>
</dbReference>
<keyword evidence="17" id="KW-1185">Reference proteome</keyword>
<dbReference type="GO" id="GO:0046475">
    <property type="term" value="P:glycerophospholipid catabolic process"/>
    <property type="evidence" value="ECO:0007669"/>
    <property type="project" value="TreeGrafter"/>
</dbReference>
<protein>
    <recommendedName>
        <fullName evidence="4 13">Phospholipase A2</fullName>
        <ecNumber evidence="4 13">3.1.1.4</ecNumber>
    </recommendedName>
</protein>
<dbReference type="InterPro" id="IPR040723">
    <property type="entry name" value="cPLA2_C2"/>
</dbReference>
<dbReference type="PROSITE" id="PS50004">
    <property type="entry name" value="C2"/>
    <property type="match status" value="1"/>
</dbReference>
<evidence type="ECO:0000256" key="12">
    <source>
        <dbReference type="PROSITE-ProRule" id="PRU00555"/>
    </source>
</evidence>
<dbReference type="FunFam" id="3.40.1090.10:FF:000002">
    <property type="entry name" value="Phospholipase A2"/>
    <property type="match status" value="1"/>
</dbReference>
<dbReference type="EC" id="3.1.1.4" evidence="4 13"/>
<evidence type="ECO:0000256" key="5">
    <source>
        <dbReference type="ARBA" id="ARBA00022490"/>
    </source>
</evidence>
<dbReference type="OMA" id="CSEDFWH"/>
<name>A0A8C5ITN3_JUNHY</name>
<accession>A0A8C5ITN3</accession>
<evidence type="ECO:0000256" key="6">
    <source>
        <dbReference type="ARBA" id="ARBA00022723"/>
    </source>
</evidence>
<evidence type="ECO:0000256" key="1">
    <source>
        <dbReference type="ARBA" id="ARBA00001913"/>
    </source>
</evidence>
<dbReference type="InterPro" id="IPR000008">
    <property type="entry name" value="C2_dom"/>
</dbReference>
<keyword evidence="7 12" id="KW-0378">Hydrolase</keyword>
<evidence type="ECO:0000256" key="2">
    <source>
        <dbReference type="ARBA" id="ARBA00004170"/>
    </source>
</evidence>
<evidence type="ECO:0000256" key="3">
    <source>
        <dbReference type="ARBA" id="ARBA00004514"/>
    </source>
</evidence>
<dbReference type="FunFam" id="2.60.40.150:FF:000030">
    <property type="entry name" value="Phospholipase A2"/>
    <property type="match status" value="1"/>
</dbReference>
<keyword evidence="5 13" id="KW-0963">Cytoplasm</keyword>
<dbReference type="SMART" id="SM00022">
    <property type="entry name" value="PLAc"/>
    <property type="match status" value="1"/>
</dbReference>
<comment type="catalytic activity">
    <reaction evidence="13">
        <text>a 1,2-diacyl-sn-glycero-3-phosphocholine + H2O = a 1-acyl-sn-glycero-3-phosphocholine + a fatty acid + H(+)</text>
        <dbReference type="Rhea" id="RHEA:15801"/>
        <dbReference type="ChEBI" id="CHEBI:15377"/>
        <dbReference type="ChEBI" id="CHEBI:15378"/>
        <dbReference type="ChEBI" id="CHEBI:28868"/>
        <dbReference type="ChEBI" id="CHEBI:57643"/>
        <dbReference type="ChEBI" id="CHEBI:58168"/>
        <dbReference type="EC" id="3.1.1.4"/>
    </reaction>
</comment>
<keyword evidence="10 12" id="KW-0443">Lipid metabolism</keyword>
<dbReference type="Pfam" id="PF00168">
    <property type="entry name" value="C2"/>
    <property type="match status" value="1"/>
</dbReference>
<dbReference type="SUPFAM" id="SSF49562">
    <property type="entry name" value="C2 domain (Calcium/lipid-binding domain, CaLB)"/>
    <property type="match status" value="1"/>
</dbReference>
<comment type="domain">
    <text evidence="13">The N-terminal C2 domain associates with lipid membranes upon calcium binding.</text>
</comment>
<dbReference type="InterPro" id="IPR041847">
    <property type="entry name" value="C2_cPLA2"/>
</dbReference>
<comment type="cofactor">
    <cofactor evidence="1">
        <name>Ca(2+)</name>
        <dbReference type="ChEBI" id="CHEBI:29108"/>
    </cofactor>
</comment>
<proteinExistence type="predicted"/>
<dbReference type="CDD" id="cd04036">
    <property type="entry name" value="C2_cPLA2"/>
    <property type="match status" value="1"/>
</dbReference>
<keyword evidence="11" id="KW-0472">Membrane</keyword>
<dbReference type="SMART" id="SM00239">
    <property type="entry name" value="C2"/>
    <property type="match status" value="1"/>
</dbReference>
<evidence type="ECO:0000256" key="8">
    <source>
        <dbReference type="ARBA" id="ARBA00022837"/>
    </source>
</evidence>
<dbReference type="SUPFAM" id="SSF52151">
    <property type="entry name" value="FabD/lysophospholipase-like"/>
    <property type="match status" value="1"/>
</dbReference>
<evidence type="ECO:0000256" key="10">
    <source>
        <dbReference type="ARBA" id="ARBA00023098"/>
    </source>
</evidence>
<dbReference type="Pfam" id="PF18695">
    <property type="entry name" value="cPLA2_C2"/>
    <property type="match status" value="1"/>
</dbReference>
<evidence type="ECO:0000256" key="4">
    <source>
        <dbReference type="ARBA" id="ARBA00013278"/>
    </source>
</evidence>
<dbReference type="InterPro" id="IPR035892">
    <property type="entry name" value="C2_domain_sf"/>
</dbReference>
<reference evidence="16" key="2">
    <citation type="submission" date="2025-09" db="UniProtKB">
        <authorList>
            <consortium name="Ensembl"/>
        </authorList>
    </citation>
    <scope>IDENTIFICATION</scope>
</reference>
<dbReference type="InterPro" id="IPR002642">
    <property type="entry name" value="LysoPLipase_cat_dom"/>
</dbReference>
<evidence type="ECO:0000259" key="15">
    <source>
        <dbReference type="PROSITE" id="PS51210"/>
    </source>
</evidence>
<evidence type="ECO:0000256" key="13">
    <source>
        <dbReference type="RuleBase" id="RU362102"/>
    </source>
</evidence>
<dbReference type="Pfam" id="PF01735">
    <property type="entry name" value="PLA2_B"/>
    <property type="match status" value="1"/>
</dbReference>
<dbReference type="AlphaFoldDB" id="A0A8C5ITN3"/>
<dbReference type="PANTHER" id="PTHR10728">
    <property type="entry name" value="CYTOSOLIC PHOSPHOLIPASE A2"/>
    <property type="match status" value="1"/>
</dbReference>
<dbReference type="PROSITE" id="PS51210">
    <property type="entry name" value="PLA2C"/>
    <property type="match status" value="1"/>
</dbReference>
<evidence type="ECO:0000313" key="16">
    <source>
        <dbReference type="Ensembl" id="ENSJHYP00000009086.1"/>
    </source>
</evidence>
<evidence type="ECO:0000313" key="17">
    <source>
        <dbReference type="Proteomes" id="UP000694408"/>
    </source>
</evidence>
<dbReference type="GO" id="GO:0005544">
    <property type="term" value="F:calcium-dependent phospholipid binding"/>
    <property type="evidence" value="ECO:0007669"/>
    <property type="project" value="TreeGrafter"/>
</dbReference>
<reference evidence="16" key="1">
    <citation type="submission" date="2025-08" db="UniProtKB">
        <authorList>
            <consortium name="Ensembl"/>
        </authorList>
    </citation>
    <scope>IDENTIFICATION</scope>
</reference>
<dbReference type="Proteomes" id="UP000694408">
    <property type="component" value="Unplaced"/>
</dbReference>
<evidence type="ECO:0000259" key="14">
    <source>
        <dbReference type="PROSITE" id="PS50004"/>
    </source>
</evidence>
<dbReference type="Ensembl" id="ENSJHYT00000011035.1">
    <property type="protein sequence ID" value="ENSJHYP00000009086.1"/>
    <property type="gene ID" value="ENSJHYG00000007197.1"/>
</dbReference>
<dbReference type="Gene3D" id="3.40.1090.10">
    <property type="entry name" value="Cytosolic phospholipase A2 catalytic domain"/>
    <property type="match status" value="1"/>
</dbReference>